<dbReference type="InterPro" id="IPR000182">
    <property type="entry name" value="GNAT_dom"/>
</dbReference>
<dbReference type="SUPFAM" id="SSF55729">
    <property type="entry name" value="Acyl-CoA N-acyltransferases (Nat)"/>
    <property type="match status" value="1"/>
</dbReference>
<proteinExistence type="predicted"/>
<sequence>MFLMDQRCFDRRFRFSLHSMRDFAEGDFSVSVVAEIDGAMVGFAIAEVEGGTAYLITLDVDPDRRRLGIARRMLRWLEEQGGAEIWELHVFAENLEAVRFYESCGFELVGLVPGFYGAGMDGLAYRRVVVG</sequence>
<dbReference type="Pfam" id="PF00583">
    <property type="entry name" value="Acetyltransf_1"/>
    <property type="match status" value="1"/>
</dbReference>
<reference evidence="3 4" key="1">
    <citation type="submission" date="2018-11" db="EMBL/GenBank/DDBJ databases">
        <authorList>
            <person name="Mardanov A.V."/>
            <person name="Ravin N.V."/>
            <person name="Dedysh S.N."/>
        </authorList>
    </citation>
    <scope>NUCLEOTIDE SEQUENCE [LARGE SCALE GENOMIC DNA]</scope>
    <source>
        <strain evidence="3 4">AF10</strain>
    </source>
</reference>
<keyword evidence="1 3" id="KW-0808">Transferase</keyword>
<dbReference type="InterPro" id="IPR016181">
    <property type="entry name" value="Acyl_CoA_acyltransferase"/>
</dbReference>
<dbReference type="AlphaFoldDB" id="A0A4Q0T4I6"/>
<dbReference type="PROSITE" id="PS51186">
    <property type="entry name" value="GNAT"/>
    <property type="match status" value="1"/>
</dbReference>
<dbReference type="GO" id="GO:0008080">
    <property type="term" value="F:N-acetyltransferase activity"/>
    <property type="evidence" value="ECO:0007669"/>
    <property type="project" value="InterPro"/>
</dbReference>
<dbReference type="Proteomes" id="UP000289437">
    <property type="component" value="Unassembled WGS sequence"/>
</dbReference>
<evidence type="ECO:0000313" key="3">
    <source>
        <dbReference type="EMBL" id="RXH56476.1"/>
    </source>
</evidence>
<feature type="domain" description="N-acetyltransferase" evidence="2">
    <location>
        <begin position="1"/>
        <end position="130"/>
    </location>
</feature>
<dbReference type="InterPro" id="IPR050769">
    <property type="entry name" value="NAT_camello-type"/>
</dbReference>
<comment type="caution">
    <text evidence="3">The sequence shown here is derived from an EMBL/GenBank/DDBJ whole genome shotgun (WGS) entry which is preliminary data.</text>
</comment>
<dbReference type="Gene3D" id="3.40.630.30">
    <property type="match status" value="1"/>
</dbReference>
<dbReference type="OrthoDB" id="121342at2"/>
<dbReference type="CDD" id="cd04301">
    <property type="entry name" value="NAT_SF"/>
    <property type="match status" value="1"/>
</dbReference>
<dbReference type="PANTHER" id="PTHR13947:SF37">
    <property type="entry name" value="LD18367P"/>
    <property type="match status" value="1"/>
</dbReference>
<dbReference type="RefSeq" id="WP_128913929.1">
    <property type="nucleotide sequence ID" value="NZ_RDSM01000002.1"/>
</dbReference>
<keyword evidence="4" id="KW-1185">Reference proteome</keyword>
<name>A0A4Q0T4I6_9BACT</name>
<evidence type="ECO:0000259" key="2">
    <source>
        <dbReference type="PROSITE" id="PS51186"/>
    </source>
</evidence>
<dbReference type="PANTHER" id="PTHR13947">
    <property type="entry name" value="GNAT FAMILY N-ACETYLTRANSFERASE"/>
    <property type="match status" value="1"/>
</dbReference>
<dbReference type="EMBL" id="RDSM01000002">
    <property type="protein sequence ID" value="RXH56476.1"/>
    <property type="molecule type" value="Genomic_DNA"/>
</dbReference>
<accession>A0A4Q0T4I6</accession>
<gene>
    <name evidence="3" type="ORF">GRAN_3333</name>
</gene>
<protein>
    <submittedName>
        <fullName evidence="3">Ribosomal-protein-S18p-alanine acetyltransferase</fullName>
    </submittedName>
</protein>
<reference evidence="4" key="2">
    <citation type="submission" date="2019-02" db="EMBL/GenBank/DDBJ databases">
        <title>Granulicella sibirica sp. nov., a psychrotolerant acidobacterium isolated from an organic soil layer in forested tundra, West Siberia.</title>
        <authorList>
            <person name="Oshkin I.Y."/>
            <person name="Kulichevskaya I.S."/>
            <person name="Rijpstra W.I.C."/>
            <person name="Sinninghe Damste J.S."/>
            <person name="Rakitin A.L."/>
            <person name="Ravin N.V."/>
            <person name="Dedysh S.N."/>
        </authorList>
    </citation>
    <scope>NUCLEOTIDE SEQUENCE [LARGE SCALE GENOMIC DNA]</scope>
    <source>
        <strain evidence="4">AF10</strain>
    </source>
</reference>
<evidence type="ECO:0000256" key="1">
    <source>
        <dbReference type="ARBA" id="ARBA00022679"/>
    </source>
</evidence>
<evidence type="ECO:0000313" key="4">
    <source>
        <dbReference type="Proteomes" id="UP000289437"/>
    </source>
</evidence>
<organism evidence="3 4">
    <name type="scientific">Granulicella sibirica</name>
    <dbReference type="NCBI Taxonomy" id="2479048"/>
    <lineage>
        <taxon>Bacteria</taxon>
        <taxon>Pseudomonadati</taxon>
        <taxon>Acidobacteriota</taxon>
        <taxon>Terriglobia</taxon>
        <taxon>Terriglobales</taxon>
        <taxon>Acidobacteriaceae</taxon>
        <taxon>Granulicella</taxon>
    </lineage>
</organism>